<dbReference type="SUPFAM" id="SSF58038">
    <property type="entry name" value="SNARE fusion complex"/>
    <property type="match status" value="1"/>
</dbReference>
<keyword evidence="7" id="KW-1185">Reference proteome</keyword>
<dbReference type="InterPro" id="IPR001388">
    <property type="entry name" value="Synaptobrevin-like"/>
</dbReference>
<reference evidence="8" key="1">
    <citation type="submission" date="2025-08" db="UniProtKB">
        <authorList>
            <consortium name="RefSeq"/>
        </authorList>
    </citation>
    <scope>IDENTIFICATION</scope>
    <source>
        <tissue evidence="8">Blood</tissue>
    </source>
</reference>
<feature type="domain" description="V-SNARE coiled-coil homology" evidence="6">
    <location>
        <begin position="35"/>
        <end position="95"/>
    </location>
</feature>
<evidence type="ECO:0000256" key="5">
    <source>
        <dbReference type="SAM" id="Phobius"/>
    </source>
</evidence>
<dbReference type="PRINTS" id="PR00219">
    <property type="entry name" value="SYNAPTOBREVN"/>
</dbReference>
<dbReference type="InterPro" id="IPR042855">
    <property type="entry name" value="V_SNARE_CC"/>
</dbReference>
<proteinExistence type="inferred from homology"/>
<evidence type="ECO:0000256" key="2">
    <source>
        <dbReference type="ARBA" id="ARBA00046280"/>
    </source>
</evidence>
<sequence>MSDPAQLPDLGAGPEDGGTSASAPEVPPNLTSNRHLQQTQAEVGQVVDILQDNLKKVLERDVIISTLDDKADSLHESAKVFENSTTALARKYWCQSMKMMIILGVICGIVAIVILGGRCVCRGETPELVQWA</sequence>
<dbReference type="PROSITE" id="PS50892">
    <property type="entry name" value="V_SNARE"/>
    <property type="match status" value="1"/>
</dbReference>
<dbReference type="GO" id="GO:0016020">
    <property type="term" value="C:membrane"/>
    <property type="evidence" value="ECO:0007669"/>
    <property type="project" value="InterPro"/>
</dbReference>
<dbReference type="Pfam" id="PF00957">
    <property type="entry name" value="Synaptobrevin"/>
    <property type="match status" value="1"/>
</dbReference>
<comment type="subcellular location">
    <subcellularLocation>
        <location evidence="2">Endomembrane system</location>
        <topology evidence="2">Single-pass type IV membrane protein</topology>
    </subcellularLocation>
</comment>
<protein>
    <submittedName>
        <fullName evidence="8">Vesicle-associated membrane protein 2-like</fullName>
    </submittedName>
</protein>
<dbReference type="GeneID" id="129345622"/>
<evidence type="ECO:0000313" key="8">
    <source>
        <dbReference type="RefSeq" id="XP_054858817.1"/>
    </source>
</evidence>
<evidence type="ECO:0000256" key="3">
    <source>
        <dbReference type="PROSITE-ProRule" id="PRU00290"/>
    </source>
</evidence>
<feature type="transmembrane region" description="Helical" evidence="5">
    <location>
        <begin position="99"/>
        <end position="117"/>
    </location>
</feature>
<accession>A0AA97KMB5</accession>
<evidence type="ECO:0000313" key="7">
    <source>
        <dbReference type="Proteomes" id="UP001190640"/>
    </source>
</evidence>
<evidence type="ECO:0000259" key="6">
    <source>
        <dbReference type="PROSITE" id="PS50892"/>
    </source>
</evidence>
<dbReference type="GO" id="GO:0016192">
    <property type="term" value="P:vesicle-mediated transport"/>
    <property type="evidence" value="ECO:0007669"/>
    <property type="project" value="InterPro"/>
</dbReference>
<evidence type="ECO:0000256" key="1">
    <source>
        <dbReference type="ARBA" id="ARBA00008025"/>
    </source>
</evidence>
<evidence type="ECO:0000256" key="4">
    <source>
        <dbReference type="SAM" id="MobiDB-lite"/>
    </source>
</evidence>
<gene>
    <name evidence="8" type="primary">LOC129345622</name>
</gene>
<dbReference type="InterPro" id="IPR016444">
    <property type="entry name" value="Synaptobrevin/VAMP"/>
</dbReference>
<dbReference type="Proteomes" id="UP001190640">
    <property type="component" value="Chromosome 18"/>
</dbReference>
<keyword evidence="3" id="KW-0175">Coiled coil</keyword>
<dbReference type="PANTHER" id="PTHR45701">
    <property type="entry name" value="SYNAPTOBREVIN FAMILY MEMBER"/>
    <property type="match status" value="1"/>
</dbReference>
<dbReference type="GO" id="GO:0012505">
    <property type="term" value="C:endomembrane system"/>
    <property type="evidence" value="ECO:0007669"/>
    <property type="project" value="UniProtKB-SubCell"/>
</dbReference>
<keyword evidence="5" id="KW-0472">Membrane</keyword>
<name>A0AA97KMB5_EUBMA</name>
<organism evidence="7 8">
    <name type="scientific">Eublepharis macularius</name>
    <name type="common">Leopard gecko</name>
    <name type="synonym">Cyrtodactylus macularius</name>
    <dbReference type="NCBI Taxonomy" id="481883"/>
    <lineage>
        <taxon>Eukaryota</taxon>
        <taxon>Metazoa</taxon>
        <taxon>Chordata</taxon>
        <taxon>Craniata</taxon>
        <taxon>Vertebrata</taxon>
        <taxon>Euteleostomi</taxon>
        <taxon>Lepidosauria</taxon>
        <taxon>Squamata</taxon>
        <taxon>Bifurcata</taxon>
        <taxon>Gekkota</taxon>
        <taxon>Eublepharidae</taxon>
        <taxon>Eublepharinae</taxon>
        <taxon>Eublepharis</taxon>
    </lineage>
</organism>
<dbReference type="KEGG" id="emc:129345622"/>
<comment type="similarity">
    <text evidence="1">Belongs to the synaptobrevin family.</text>
</comment>
<keyword evidence="5" id="KW-0812">Transmembrane</keyword>
<feature type="region of interest" description="Disordered" evidence="4">
    <location>
        <begin position="1"/>
        <end position="37"/>
    </location>
</feature>
<dbReference type="RefSeq" id="XP_054858817.1">
    <property type="nucleotide sequence ID" value="XM_055002842.1"/>
</dbReference>
<dbReference type="AlphaFoldDB" id="A0AA97KMB5"/>
<dbReference type="Gene3D" id="1.20.5.110">
    <property type="match status" value="1"/>
</dbReference>
<keyword evidence="5" id="KW-1133">Transmembrane helix</keyword>